<proteinExistence type="predicted"/>
<dbReference type="OrthoDB" id="9122572at2"/>
<feature type="coiled-coil region" evidence="1">
    <location>
        <begin position="313"/>
        <end position="340"/>
    </location>
</feature>
<feature type="transmembrane region" description="Helical" evidence="2">
    <location>
        <begin position="12"/>
        <end position="30"/>
    </location>
</feature>
<evidence type="ECO:0000313" key="3">
    <source>
        <dbReference type="EMBL" id="RIH67014.1"/>
    </source>
</evidence>
<dbReference type="AlphaFoldDB" id="A0A399D547"/>
<protein>
    <recommendedName>
        <fullName evidence="5">Neutral/alkaline non-lysosomal ceramidase N-terminal domain-containing protein</fullName>
    </recommendedName>
</protein>
<dbReference type="RefSeq" id="WP_119348040.1">
    <property type="nucleotide sequence ID" value="NZ_QWET01000001.1"/>
</dbReference>
<organism evidence="3 4">
    <name type="scientific">Mariniphaga sediminis</name>
    <dbReference type="NCBI Taxonomy" id="1628158"/>
    <lineage>
        <taxon>Bacteria</taxon>
        <taxon>Pseudomonadati</taxon>
        <taxon>Bacteroidota</taxon>
        <taxon>Bacteroidia</taxon>
        <taxon>Marinilabiliales</taxon>
        <taxon>Prolixibacteraceae</taxon>
        <taxon>Mariniphaga</taxon>
    </lineage>
</organism>
<comment type="caution">
    <text evidence="3">The sequence shown here is derived from an EMBL/GenBank/DDBJ whole genome shotgun (WGS) entry which is preliminary data.</text>
</comment>
<keyword evidence="2" id="KW-0812">Transmembrane</keyword>
<dbReference type="EMBL" id="QWET01000001">
    <property type="protein sequence ID" value="RIH67014.1"/>
    <property type="molecule type" value="Genomic_DNA"/>
</dbReference>
<accession>A0A399D547</accession>
<keyword evidence="2" id="KW-0472">Membrane</keyword>
<sequence>MALLTKKILKRLILYTIISPGISGIIYSGSAEAAWLKAGVAKVDITNTDSYPAVNDSLYVKALVLENDGVRAAIITVDAVAIGGIGSIDDGYLERVRSEIERDLNIISKNILVNASHLHGAGYNVCPDIAQRTVKAVKSAMQNMVPVRTGVGKGYEDRITENRRFKLKNGKEADIRHAYPMPPDEEVIDLGPQDYEIGILRLDKLNGETLAVVYNFAGHPYQGVPNKEATADFPGFASKIIEDNLSEGTIALFIQGFGGDISTILYKDVNTPRDAEVLGTKLGISTMSALKTIQTTNNGSLKVVNEIIKLPRRTDFQKRIESMEVEVDRLLKSLRNTSLNFKTFLPLYIKYNLFEEYPSYYSHRYLHEKSIGRNDLKQLDKENRGHIDKYLSNIYAMDRLAGLLANISLLQEHQKSNEDAGEPTIDIEIQGIRIGNFVMVTFPGEVSVEVGLNIKNMSPHKFTFTAGFTNGYIYYAPTIEQYNGGVQEDCDCFIAPEWQEIYEEKVLDILNNI</sequence>
<keyword evidence="1" id="KW-0175">Coiled coil</keyword>
<name>A0A399D547_9BACT</name>
<keyword evidence="2" id="KW-1133">Transmembrane helix</keyword>
<reference evidence="3 4" key="1">
    <citation type="journal article" date="2015" name="Int. J. Syst. Evol. Microbiol.">
        <title>Mariniphaga sediminis sp. nov., isolated from coastal sediment.</title>
        <authorList>
            <person name="Wang F.Q."/>
            <person name="Shen Q.Y."/>
            <person name="Chen G.J."/>
            <person name="Du Z.J."/>
        </authorList>
    </citation>
    <scope>NUCLEOTIDE SEQUENCE [LARGE SCALE GENOMIC DNA]</scope>
    <source>
        <strain evidence="3 4">SY21</strain>
    </source>
</reference>
<evidence type="ECO:0000313" key="4">
    <source>
        <dbReference type="Proteomes" id="UP000266441"/>
    </source>
</evidence>
<evidence type="ECO:0008006" key="5">
    <source>
        <dbReference type="Google" id="ProtNLM"/>
    </source>
</evidence>
<evidence type="ECO:0000256" key="1">
    <source>
        <dbReference type="SAM" id="Coils"/>
    </source>
</evidence>
<evidence type="ECO:0000256" key="2">
    <source>
        <dbReference type="SAM" id="Phobius"/>
    </source>
</evidence>
<dbReference type="Proteomes" id="UP000266441">
    <property type="component" value="Unassembled WGS sequence"/>
</dbReference>
<keyword evidence="4" id="KW-1185">Reference proteome</keyword>
<gene>
    <name evidence="3" type="ORF">D1164_00850</name>
</gene>